<dbReference type="EMBL" id="LGBR01000001">
    <property type="protein sequence ID" value="KOY51210.1"/>
    <property type="molecule type" value="Genomic_DNA"/>
</dbReference>
<dbReference type="OrthoDB" id="959017at2"/>
<evidence type="ECO:0000256" key="1">
    <source>
        <dbReference type="SAM" id="SignalP"/>
    </source>
</evidence>
<accession>A0A0N0UND7</accession>
<organism evidence="3 5">
    <name type="scientific">Polaribacter dokdonensis DSW-5</name>
    <dbReference type="NCBI Taxonomy" id="1300348"/>
    <lineage>
        <taxon>Bacteria</taxon>
        <taxon>Pseudomonadati</taxon>
        <taxon>Bacteroidota</taxon>
        <taxon>Flavobacteriia</taxon>
        <taxon>Flavobacteriales</taxon>
        <taxon>Flavobacteriaceae</taxon>
    </lineage>
</organism>
<feature type="domain" description="Outer membrane protein beta-barrel" evidence="2">
    <location>
        <begin position="19"/>
        <end position="201"/>
    </location>
</feature>
<proteinExistence type="predicted"/>
<feature type="chain" id="PRO_5005860286" evidence="1">
    <location>
        <begin position="20"/>
        <end position="224"/>
    </location>
</feature>
<evidence type="ECO:0000313" key="4">
    <source>
        <dbReference type="EMBL" id="SEE16388.1"/>
    </source>
</evidence>
<evidence type="ECO:0000313" key="3">
    <source>
        <dbReference type="EMBL" id="KOY51210.1"/>
    </source>
</evidence>
<dbReference type="InterPro" id="IPR025665">
    <property type="entry name" value="Beta-barrel_OMP_2"/>
</dbReference>
<keyword evidence="1" id="KW-0732">Signal</keyword>
<protein>
    <submittedName>
        <fullName evidence="4">Outer membrane protein beta-barrel domain-containing protein</fullName>
    </submittedName>
</protein>
<evidence type="ECO:0000313" key="6">
    <source>
        <dbReference type="Proteomes" id="UP000183071"/>
    </source>
</evidence>
<dbReference type="Pfam" id="PF13568">
    <property type="entry name" value="OMP_b-brl_2"/>
    <property type="match status" value="1"/>
</dbReference>
<keyword evidence="6" id="KW-1185">Reference proteome</keyword>
<dbReference type="Proteomes" id="UP000183071">
    <property type="component" value="Unassembled WGS sequence"/>
</dbReference>
<dbReference type="EMBL" id="FNUE01000001">
    <property type="protein sequence ID" value="SEE16388.1"/>
    <property type="molecule type" value="Genomic_DNA"/>
</dbReference>
<evidence type="ECO:0000259" key="2">
    <source>
        <dbReference type="Pfam" id="PF13568"/>
    </source>
</evidence>
<reference evidence="3 5" key="1">
    <citation type="submission" date="2015-07" db="EMBL/GenBank/DDBJ databases">
        <title>Genome of Polaribacter dokdonenesis DSW-5, isolated from seawater off Dokdo in Korea.</title>
        <authorList>
            <person name="Yoon K."/>
            <person name="Song J.Y."/>
            <person name="Kim J.F."/>
        </authorList>
    </citation>
    <scope>NUCLEOTIDE SEQUENCE [LARGE SCALE GENOMIC DNA]</scope>
    <source>
        <strain evidence="3 5">DSW-5</strain>
    </source>
</reference>
<reference evidence="4 6" key="2">
    <citation type="submission" date="2016-10" db="EMBL/GenBank/DDBJ databases">
        <authorList>
            <person name="Varghese N."/>
            <person name="Submissions S."/>
        </authorList>
    </citation>
    <scope>NUCLEOTIDE SEQUENCE [LARGE SCALE GENOMIC DNA]</scope>
    <source>
        <strain evidence="4 6">DSW-5</strain>
    </source>
</reference>
<dbReference type="STRING" id="1300348.I602_770"/>
<comment type="caution">
    <text evidence="3">The sequence shown here is derived from an EMBL/GenBank/DDBJ whole genome shotgun (WGS) entry which is preliminary data.</text>
</comment>
<dbReference type="AlphaFoldDB" id="A0A0N0UND7"/>
<feature type="signal peptide" evidence="1">
    <location>
        <begin position="1"/>
        <end position="19"/>
    </location>
</feature>
<dbReference type="PATRIC" id="fig|1300348.6.peg.769"/>
<gene>
    <name evidence="3" type="ORF">I602_770</name>
    <name evidence="4" type="ORF">SAMN05444353_1009</name>
</gene>
<sequence length="224" mass="25657">MKNNILLLLLLFITQICVAQKDSLQLGDKYSEDHIYASISYAQLLNQPTGITRSGFSYSLSFGFLKDFTLNKNGNVAIALGVGYGYDFFNHQLKVQETNGNTIFDAGLDLESNKFSAHNLEIPIELRWRTSTARKYDFWRIYSGIKFLYNFSNNFNYIDNSVSFSFDDVTSFRKLQYGLTLSAGYDEFNFNVYYSLTPLFENATLNGEDINSSVIKFGLIFYIL</sequence>
<name>A0A0N0UND7_9FLAO</name>
<dbReference type="RefSeq" id="WP_053973421.1">
    <property type="nucleotide sequence ID" value="NZ_FNUE01000001.1"/>
</dbReference>
<dbReference type="Proteomes" id="UP000037716">
    <property type="component" value="Unassembled WGS sequence"/>
</dbReference>
<evidence type="ECO:0000313" key="5">
    <source>
        <dbReference type="Proteomes" id="UP000037716"/>
    </source>
</evidence>